<dbReference type="PROSITE" id="PS00211">
    <property type="entry name" value="ABC_TRANSPORTER_1"/>
    <property type="match status" value="1"/>
</dbReference>
<reference evidence="6 7" key="1">
    <citation type="submission" date="2019-08" db="EMBL/GenBank/DDBJ databases">
        <title>In-depth cultivation of the pig gut microbiome towards novel bacterial diversity and tailored functional studies.</title>
        <authorList>
            <person name="Wylensek D."/>
            <person name="Hitch T.C.A."/>
            <person name="Clavel T."/>
        </authorList>
    </citation>
    <scope>NUCLEOTIDE SEQUENCE [LARGE SCALE GENOMIC DNA]</scope>
    <source>
        <strain evidence="6 7">68-1-5</strain>
    </source>
</reference>
<dbReference type="RefSeq" id="WP_154475567.1">
    <property type="nucleotide sequence ID" value="NZ_VULY01000018.1"/>
</dbReference>
<dbReference type="InterPro" id="IPR050153">
    <property type="entry name" value="Metal_Ion_Import_ABC"/>
</dbReference>
<evidence type="ECO:0000313" key="7">
    <source>
        <dbReference type="Proteomes" id="UP000434409"/>
    </source>
</evidence>
<name>A0A6N7V0Y1_9FIRM</name>
<dbReference type="Gene3D" id="3.40.50.300">
    <property type="entry name" value="P-loop containing nucleotide triphosphate hydrolases"/>
    <property type="match status" value="1"/>
</dbReference>
<feature type="domain" description="ABC transporter" evidence="5">
    <location>
        <begin position="4"/>
        <end position="218"/>
    </location>
</feature>
<dbReference type="GO" id="GO:0016887">
    <property type="term" value="F:ATP hydrolysis activity"/>
    <property type="evidence" value="ECO:0007669"/>
    <property type="project" value="InterPro"/>
</dbReference>
<dbReference type="InterPro" id="IPR003593">
    <property type="entry name" value="AAA+_ATPase"/>
</dbReference>
<evidence type="ECO:0000256" key="2">
    <source>
        <dbReference type="ARBA" id="ARBA00022448"/>
    </source>
</evidence>
<comment type="similarity">
    <text evidence="1">Belongs to the ABC transporter superfamily.</text>
</comment>
<dbReference type="PANTHER" id="PTHR42734">
    <property type="entry name" value="METAL TRANSPORT SYSTEM ATP-BINDING PROTEIN TM_0124-RELATED"/>
    <property type="match status" value="1"/>
</dbReference>
<dbReference type="PANTHER" id="PTHR42734:SF17">
    <property type="entry name" value="METAL TRANSPORT SYSTEM ATP-BINDING PROTEIN TM_0124-RELATED"/>
    <property type="match status" value="1"/>
</dbReference>
<dbReference type="SUPFAM" id="SSF52540">
    <property type="entry name" value="P-loop containing nucleoside triphosphate hydrolases"/>
    <property type="match status" value="1"/>
</dbReference>
<dbReference type="InterPro" id="IPR003439">
    <property type="entry name" value="ABC_transporter-like_ATP-bd"/>
</dbReference>
<evidence type="ECO:0000313" key="6">
    <source>
        <dbReference type="EMBL" id="MSR92952.1"/>
    </source>
</evidence>
<keyword evidence="4 6" id="KW-0067">ATP-binding</keyword>
<organism evidence="6 7">
    <name type="scientific">Suipraeoptans intestinalis</name>
    <dbReference type="NCBI Taxonomy" id="2606628"/>
    <lineage>
        <taxon>Bacteria</taxon>
        <taxon>Bacillati</taxon>
        <taxon>Bacillota</taxon>
        <taxon>Clostridia</taxon>
        <taxon>Lachnospirales</taxon>
        <taxon>Lachnospiraceae</taxon>
        <taxon>Suipraeoptans</taxon>
    </lineage>
</organism>
<evidence type="ECO:0000256" key="3">
    <source>
        <dbReference type="ARBA" id="ARBA00022741"/>
    </source>
</evidence>
<keyword evidence="3" id="KW-0547">Nucleotide-binding</keyword>
<keyword evidence="2" id="KW-0813">Transport</keyword>
<dbReference type="Pfam" id="PF00005">
    <property type="entry name" value="ABC_tran"/>
    <property type="match status" value="1"/>
</dbReference>
<dbReference type="GO" id="GO:0005524">
    <property type="term" value="F:ATP binding"/>
    <property type="evidence" value="ECO:0007669"/>
    <property type="project" value="UniProtKB-KW"/>
</dbReference>
<dbReference type="EMBL" id="VULY01000018">
    <property type="protein sequence ID" value="MSR92952.1"/>
    <property type="molecule type" value="Genomic_DNA"/>
</dbReference>
<dbReference type="Proteomes" id="UP000434409">
    <property type="component" value="Unassembled WGS sequence"/>
</dbReference>
<dbReference type="SMART" id="SM00382">
    <property type="entry name" value="AAA"/>
    <property type="match status" value="1"/>
</dbReference>
<dbReference type="AlphaFoldDB" id="A0A6N7V0Y1"/>
<evidence type="ECO:0000256" key="1">
    <source>
        <dbReference type="ARBA" id="ARBA00005417"/>
    </source>
</evidence>
<dbReference type="InterPro" id="IPR027417">
    <property type="entry name" value="P-loop_NTPase"/>
</dbReference>
<keyword evidence="7" id="KW-1185">Reference proteome</keyword>
<comment type="caution">
    <text evidence="6">The sequence shown here is derived from an EMBL/GenBank/DDBJ whole genome shotgun (WGS) entry which is preliminary data.</text>
</comment>
<dbReference type="InterPro" id="IPR017871">
    <property type="entry name" value="ABC_transporter-like_CS"/>
</dbReference>
<evidence type="ECO:0000256" key="4">
    <source>
        <dbReference type="ARBA" id="ARBA00022840"/>
    </source>
</evidence>
<protein>
    <submittedName>
        <fullName evidence="6">Metal ABC transporter ATP-binding protein</fullName>
    </submittedName>
</protein>
<evidence type="ECO:0000259" key="5">
    <source>
        <dbReference type="PROSITE" id="PS50893"/>
    </source>
</evidence>
<dbReference type="PROSITE" id="PS50893">
    <property type="entry name" value="ABC_TRANSPORTER_2"/>
    <property type="match status" value="1"/>
</dbReference>
<gene>
    <name evidence="6" type="ORF">FYJ34_01335</name>
</gene>
<proteinExistence type="inferred from homology"/>
<sequence>MEMIRLDRVTFCYREIPVLKEADLLMEQGDYVVLTGENGSGKSTLLKLILGERKPQKGQIRLLQKEILQALKEGKVGYVPQNSISQNASFPATVQEVMRTGLYRKVSRFQVGRERQICLDMLERLGMAETFHKKIGELSGGQQQRVMLARAMAGDPKLLILDEPTAGVDAVSVETLYRLLEEWNKEGLTILLVTHDDPAECKGATKILRMKQGRITEV</sequence>
<accession>A0A6N7V0Y1</accession>